<sequence>MKAKQRSMVTVALLCIVLFQVGAAVAWEPYLGFGKGKAEIGDDKYRFYELSVGTPVGSRISVEAFLLAQPLALELTAQDNTFALMSGMRASLTLFNDATFNPMIQASLGQMILGKVDETESYPDIAWHFYSSIATGFELNMFDSFQILILSGYRFAPHEAQLGMQANTLSSPFNSLSFRANLK</sequence>
<reference evidence="1" key="1">
    <citation type="submission" date="2019-08" db="EMBL/GenBank/DDBJ databases">
        <authorList>
            <person name="Kucharzyk K."/>
            <person name="Murdoch R.W."/>
            <person name="Higgins S."/>
            <person name="Loffler F."/>
        </authorList>
    </citation>
    <scope>NUCLEOTIDE SEQUENCE</scope>
</reference>
<evidence type="ECO:0008006" key="2">
    <source>
        <dbReference type="Google" id="ProtNLM"/>
    </source>
</evidence>
<accession>A0A644X390</accession>
<protein>
    <recommendedName>
        <fullName evidence="2">Outer membrane protein beta-barrel domain-containing protein</fullName>
    </recommendedName>
</protein>
<organism evidence="1">
    <name type="scientific">bioreactor metagenome</name>
    <dbReference type="NCBI Taxonomy" id="1076179"/>
    <lineage>
        <taxon>unclassified sequences</taxon>
        <taxon>metagenomes</taxon>
        <taxon>ecological metagenomes</taxon>
    </lineage>
</organism>
<dbReference type="AlphaFoldDB" id="A0A644X390"/>
<evidence type="ECO:0000313" key="1">
    <source>
        <dbReference type="EMBL" id="MPM10622.1"/>
    </source>
</evidence>
<dbReference type="EMBL" id="VSSQ01001718">
    <property type="protein sequence ID" value="MPM10622.1"/>
    <property type="molecule type" value="Genomic_DNA"/>
</dbReference>
<comment type="caution">
    <text evidence="1">The sequence shown here is derived from an EMBL/GenBank/DDBJ whole genome shotgun (WGS) entry which is preliminary data.</text>
</comment>
<gene>
    <name evidence="1" type="ORF">SDC9_56954</name>
</gene>
<proteinExistence type="predicted"/>
<name>A0A644X390_9ZZZZ</name>